<feature type="region of interest" description="Disordered" evidence="6">
    <location>
        <begin position="38"/>
        <end position="59"/>
    </location>
</feature>
<keyword evidence="4" id="KW-0106">Calcium</keyword>
<evidence type="ECO:0000313" key="10">
    <source>
        <dbReference type="Proteomes" id="UP000664169"/>
    </source>
</evidence>
<dbReference type="InterPro" id="IPR018247">
    <property type="entry name" value="EF_Hand_1_Ca_BS"/>
</dbReference>
<dbReference type="InterPro" id="IPR052260">
    <property type="entry name" value="Autophagy_Rcpt_SigReg"/>
</dbReference>
<evidence type="ECO:0000256" key="3">
    <source>
        <dbReference type="ARBA" id="ARBA00022833"/>
    </source>
</evidence>
<dbReference type="PANTHER" id="PTHR15090">
    <property type="entry name" value="SEQUESTOSOME 1-RELATED"/>
    <property type="match status" value="1"/>
</dbReference>
<dbReference type="SMART" id="SM00054">
    <property type="entry name" value="EFh"/>
    <property type="match status" value="2"/>
</dbReference>
<evidence type="ECO:0000259" key="7">
    <source>
        <dbReference type="PROSITE" id="PS50135"/>
    </source>
</evidence>
<dbReference type="SUPFAM" id="SSF47473">
    <property type="entry name" value="EF-hand"/>
    <property type="match status" value="1"/>
</dbReference>
<reference evidence="9" key="1">
    <citation type="submission" date="2021-03" db="EMBL/GenBank/DDBJ databases">
        <authorList>
            <person name="Tagirdzhanova G."/>
        </authorList>
    </citation>
    <scope>NUCLEOTIDE SEQUENCE</scope>
</reference>
<keyword evidence="1" id="KW-0479">Metal-binding</keyword>
<dbReference type="CDD" id="cd02340">
    <property type="entry name" value="ZZ_NBR1_like"/>
    <property type="match status" value="1"/>
</dbReference>
<feature type="region of interest" description="Disordered" evidence="6">
    <location>
        <begin position="661"/>
        <end position="680"/>
    </location>
</feature>
<feature type="domain" description="EF-hand" evidence="8">
    <location>
        <begin position="489"/>
        <end position="524"/>
    </location>
</feature>
<dbReference type="InterPro" id="IPR011992">
    <property type="entry name" value="EF-hand-dom_pair"/>
</dbReference>
<sequence>MASNATISRYRPALCVLAALAAGYTIYYVHSARQASITPREPHQRIRRRQANNRRRARPAQFEELISSQTEELAAFLDYPQTNWDAKRLFDEWRACPDRFGEGYLLPQKHWPDQENPLTILLQKGVPSLSSLIDDFGASIQDAQAVLRDYDETMLRTFICQRVPPRCTLVDPGGPDMFTLAFSAESECLNYPIVIRSVVQLFNAGAYDYSAMRKDTYKRFHVQPPEVRGTNGLDLDHISLAPVEQHIGYANDPGRFERLDEPLDVADNVSESAQSWYEDDSSENKKEGPQTLLNMLYHIAEDQARREGFVHRGISCKGCHSSPITGLRYKCINCVNFDLCETCEAMQQHPKTHLFLKIRIPTPAYTSSKKPEPLWYPGKTMGLPNNLKPQRNKQLSEDSGFNENEIEALWDQFKNLAATPWPTDPMGFCWAIDRVTFHRCFALSTGSAPRGHPTSLVYDRLFRLYDYNYDGLIGFEEFIKGIAASRGRSPGKRMKRTFDGFDFDEDGFISRKDVLAIFKACYALSKDLARDLFAEYEVDLLDGGSLRDNITGNQPISSAFTGMYESSDRHRRIGQGKTRDDNGELIVTDSHGILSTQNDDEGDLDQIIGDLKEISIYGNYFDGISDTKSSSNMQTFLSNIPPNRHVEASLASLPSANLVDSQTGNNLLPQGTADEADNNENDRRWIFFEDSGDANSRLSQERKAARQEAVTDRNSRAQFYDDDTRQQIASTSDLSEPRSDVLSQTLDQDASNGEHNDGTKKPSLSIPKDEAYVTEARIPPPMSEDIGQEMLFQITRECINELIDPLFRYREDLTLCFEHFKDFFESCKDHLEIDKCTIVGVNLAPGLIRTAREGLAWSHLQRYLKARAEDPHMFGRRESYPLIKFLQAVDEEDSPHYKNYMTDKESILSHLMNGKGVPYTLDYSQELLRNKTEASKHQPVRLSETETQPTPSLSSETFQSEESEIEYPPAAIELHETVRLFNENDTTLEENISKQNLGDLLEDSGYGILPDGHTKNTTLGFPIDPTLPQNRPNTLPSITISPINTNNPHQPSHAEETTAKDHKIMLPEPFNPHMDQYIPSVKESWSAEFRQFLRFLLVLERVHHDDVRRGGPGRINFREYSDIVNGAAYADLEFLGHWIDMQAM</sequence>
<feature type="domain" description="EF-hand" evidence="8">
    <location>
        <begin position="453"/>
        <end position="488"/>
    </location>
</feature>
<evidence type="ECO:0000313" key="9">
    <source>
        <dbReference type="EMBL" id="CAF9923219.1"/>
    </source>
</evidence>
<keyword evidence="3" id="KW-0862">Zinc</keyword>
<gene>
    <name evidence="9" type="ORF">GOMPHAMPRED_002775</name>
</gene>
<keyword evidence="2 5" id="KW-0863">Zinc-finger</keyword>
<dbReference type="Gene3D" id="3.30.60.90">
    <property type="match status" value="1"/>
</dbReference>
<dbReference type="SUPFAM" id="SSF57850">
    <property type="entry name" value="RING/U-box"/>
    <property type="match status" value="1"/>
</dbReference>
<dbReference type="PROSITE" id="PS01357">
    <property type="entry name" value="ZF_ZZ_1"/>
    <property type="match status" value="1"/>
</dbReference>
<name>A0A8H3FGR3_9LECA</name>
<feature type="compositionally biased region" description="Basic and acidic residues" evidence="6">
    <location>
        <begin position="699"/>
        <end position="715"/>
    </location>
</feature>
<dbReference type="InterPro" id="IPR002048">
    <property type="entry name" value="EF_hand_dom"/>
</dbReference>
<comment type="caution">
    <text evidence="9">The sequence shown here is derived from an EMBL/GenBank/DDBJ whole genome shotgun (WGS) entry which is preliminary data.</text>
</comment>
<keyword evidence="10" id="KW-1185">Reference proteome</keyword>
<dbReference type="Pfam" id="PF00569">
    <property type="entry name" value="ZZ"/>
    <property type="match status" value="1"/>
</dbReference>
<evidence type="ECO:0000256" key="4">
    <source>
        <dbReference type="ARBA" id="ARBA00022837"/>
    </source>
</evidence>
<dbReference type="OrthoDB" id="2122982at2759"/>
<dbReference type="PROSITE" id="PS50135">
    <property type="entry name" value="ZF_ZZ_2"/>
    <property type="match status" value="1"/>
</dbReference>
<dbReference type="InterPro" id="IPR000433">
    <property type="entry name" value="Znf_ZZ"/>
</dbReference>
<dbReference type="PROSITE" id="PS50222">
    <property type="entry name" value="EF_HAND_2"/>
    <property type="match status" value="2"/>
</dbReference>
<evidence type="ECO:0000256" key="6">
    <source>
        <dbReference type="SAM" id="MobiDB-lite"/>
    </source>
</evidence>
<feature type="compositionally biased region" description="Polar residues" evidence="6">
    <location>
        <begin position="945"/>
        <end position="958"/>
    </location>
</feature>
<dbReference type="PROSITE" id="PS00018">
    <property type="entry name" value="EF_HAND_1"/>
    <property type="match status" value="1"/>
</dbReference>
<dbReference type="EMBL" id="CAJPDQ010000019">
    <property type="protein sequence ID" value="CAF9923219.1"/>
    <property type="molecule type" value="Genomic_DNA"/>
</dbReference>
<dbReference type="GO" id="GO:0008270">
    <property type="term" value="F:zinc ion binding"/>
    <property type="evidence" value="ECO:0007669"/>
    <property type="project" value="UniProtKB-KW"/>
</dbReference>
<protein>
    <submittedName>
        <fullName evidence="9">Uncharacterized protein</fullName>
    </submittedName>
</protein>
<dbReference type="Gene3D" id="1.10.238.10">
    <property type="entry name" value="EF-hand"/>
    <property type="match status" value="1"/>
</dbReference>
<feature type="region of interest" description="Disordered" evidence="6">
    <location>
        <begin position="696"/>
        <end position="766"/>
    </location>
</feature>
<evidence type="ECO:0000259" key="8">
    <source>
        <dbReference type="PROSITE" id="PS50222"/>
    </source>
</evidence>
<feature type="compositionally biased region" description="Basic residues" evidence="6">
    <location>
        <begin position="45"/>
        <end position="58"/>
    </location>
</feature>
<feature type="domain" description="ZZ-type" evidence="7">
    <location>
        <begin position="311"/>
        <end position="363"/>
    </location>
</feature>
<evidence type="ECO:0000256" key="2">
    <source>
        <dbReference type="ARBA" id="ARBA00022771"/>
    </source>
</evidence>
<proteinExistence type="predicted"/>
<accession>A0A8H3FGR3</accession>
<feature type="region of interest" description="Disordered" evidence="6">
    <location>
        <begin position="932"/>
        <end position="963"/>
    </location>
</feature>
<dbReference type="SMART" id="SM00291">
    <property type="entry name" value="ZnF_ZZ"/>
    <property type="match status" value="1"/>
</dbReference>
<dbReference type="InterPro" id="IPR043145">
    <property type="entry name" value="Znf_ZZ_sf"/>
</dbReference>
<dbReference type="CDD" id="cd00051">
    <property type="entry name" value="EFh"/>
    <property type="match status" value="1"/>
</dbReference>
<evidence type="ECO:0000256" key="1">
    <source>
        <dbReference type="ARBA" id="ARBA00022723"/>
    </source>
</evidence>
<dbReference type="AlphaFoldDB" id="A0A8H3FGR3"/>
<feature type="compositionally biased region" description="Polar residues" evidence="6">
    <location>
        <begin position="741"/>
        <end position="751"/>
    </location>
</feature>
<organism evidence="9 10">
    <name type="scientific">Gomphillus americanus</name>
    <dbReference type="NCBI Taxonomy" id="1940652"/>
    <lineage>
        <taxon>Eukaryota</taxon>
        <taxon>Fungi</taxon>
        <taxon>Dikarya</taxon>
        <taxon>Ascomycota</taxon>
        <taxon>Pezizomycotina</taxon>
        <taxon>Lecanoromycetes</taxon>
        <taxon>OSLEUM clade</taxon>
        <taxon>Ostropomycetidae</taxon>
        <taxon>Ostropales</taxon>
        <taxon>Graphidaceae</taxon>
        <taxon>Gomphilloideae</taxon>
        <taxon>Gomphillus</taxon>
    </lineage>
</organism>
<dbReference type="Proteomes" id="UP000664169">
    <property type="component" value="Unassembled WGS sequence"/>
</dbReference>
<evidence type="ECO:0000256" key="5">
    <source>
        <dbReference type="PROSITE-ProRule" id="PRU00228"/>
    </source>
</evidence>
<dbReference type="GO" id="GO:0005509">
    <property type="term" value="F:calcium ion binding"/>
    <property type="evidence" value="ECO:0007669"/>
    <property type="project" value="InterPro"/>
</dbReference>